<keyword evidence="4" id="KW-1185">Reference proteome</keyword>
<feature type="chain" id="PRO_5005536010" evidence="2">
    <location>
        <begin position="20"/>
        <end position="47"/>
    </location>
</feature>
<dbReference type="Proteomes" id="UP000037069">
    <property type="component" value="Unassembled WGS sequence"/>
</dbReference>
<reference evidence="3 4" key="1">
    <citation type="journal article" date="2015" name="Nat. Commun.">
        <title>Lucilia cuprina genome unlocks parasitic fly biology to underpin future interventions.</title>
        <authorList>
            <person name="Anstead C.A."/>
            <person name="Korhonen P.K."/>
            <person name="Young N.D."/>
            <person name="Hall R.S."/>
            <person name="Jex A.R."/>
            <person name="Murali S.C."/>
            <person name="Hughes D.S."/>
            <person name="Lee S.F."/>
            <person name="Perry T."/>
            <person name="Stroehlein A.J."/>
            <person name="Ansell B.R."/>
            <person name="Breugelmans B."/>
            <person name="Hofmann A."/>
            <person name="Qu J."/>
            <person name="Dugan S."/>
            <person name="Lee S.L."/>
            <person name="Chao H."/>
            <person name="Dinh H."/>
            <person name="Han Y."/>
            <person name="Doddapaneni H.V."/>
            <person name="Worley K.C."/>
            <person name="Muzny D.M."/>
            <person name="Ioannidis P."/>
            <person name="Waterhouse R.M."/>
            <person name="Zdobnov E.M."/>
            <person name="James P.J."/>
            <person name="Bagnall N.H."/>
            <person name="Kotze A.C."/>
            <person name="Gibbs R.A."/>
            <person name="Richards S."/>
            <person name="Batterham P."/>
            <person name="Gasser R.B."/>
        </authorList>
    </citation>
    <scope>NUCLEOTIDE SEQUENCE [LARGE SCALE GENOMIC DNA]</scope>
    <source>
        <strain evidence="3 4">LS</strain>
        <tissue evidence="3">Full body</tissue>
    </source>
</reference>
<evidence type="ECO:0000313" key="4">
    <source>
        <dbReference type="Proteomes" id="UP000037069"/>
    </source>
</evidence>
<dbReference type="EMBL" id="JRES01000685">
    <property type="protein sequence ID" value="KNC29153.1"/>
    <property type="molecule type" value="Genomic_DNA"/>
</dbReference>
<sequence length="47" mass="4965">MKLFQVIFAISCVIALAMANPGHNIIKGDNNGGNKQSNADASFSLWG</sequence>
<protein>
    <submittedName>
        <fullName evidence="3">Uncharacterized protein</fullName>
    </submittedName>
</protein>
<evidence type="ECO:0000313" key="3">
    <source>
        <dbReference type="EMBL" id="KNC29153.1"/>
    </source>
</evidence>
<gene>
    <name evidence="3" type="ORF">FF38_13616</name>
</gene>
<proteinExistence type="predicted"/>
<dbReference type="AlphaFoldDB" id="A0A0L0C9P1"/>
<name>A0A0L0C9P1_LUCCU</name>
<feature type="region of interest" description="Disordered" evidence="1">
    <location>
        <begin position="25"/>
        <end position="47"/>
    </location>
</feature>
<accession>A0A0L0C9P1</accession>
<feature type="compositionally biased region" description="Low complexity" evidence="1">
    <location>
        <begin position="25"/>
        <end position="35"/>
    </location>
</feature>
<keyword evidence="2" id="KW-0732">Signal</keyword>
<comment type="caution">
    <text evidence="3">The sequence shown here is derived from an EMBL/GenBank/DDBJ whole genome shotgun (WGS) entry which is preliminary data.</text>
</comment>
<evidence type="ECO:0000256" key="1">
    <source>
        <dbReference type="SAM" id="MobiDB-lite"/>
    </source>
</evidence>
<organism evidence="3 4">
    <name type="scientific">Lucilia cuprina</name>
    <name type="common">Green bottle fly</name>
    <name type="synonym">Australian sheep blowfly</name>
    <dbReference type="NCBI Taxonomy" id="7375"/>
    <lineage>
        <taxon>Eukaryota</taxon>
        <taxon>Metazoa</taxon>
        <taxon>Ecdysozoa</taxon>
        <taxon>Arthropoda</taxon>
        <taxon>Hexapoda</taxon>
        <taxon>Insecta</taxon>
        <taxon>Pterygota</taxon>
        <taxon>Neoptera</taxon>
        <taxon>Endopterygota</taxon>
        <taxon>Diptera</taxon>
        <taxon>Brachycera</taxon>
        <taxon>Muscomorpha</taxon>
        <taxon>Oestroidea</taxon>
        <taxon>Calliphoridae</taxon>
        <taxon>Luciliinae</taxon>
        <taxon>Lucilia</taxon>
    </lineage>
</organism>
<evidence type="ECO:0000256" key="2">
    <source>
        <dbReference type="SAM" id="SignalP"/>
    </source>
</evidence>
<feature type="signal peptide" evidence="2">
    <location>
        <begin position="1"/>
        <end position="19"/>
    </location>
</feature>